<evidence type="ECO:0000313" key="4">
    <source>
        <dbReference type="EMBL" id="SUQ26537.1"/>
    </source>
</evidence>
<name>A0AAX2LTT9_VIBFL</name>
<reference evidence="5" key="1">
    <citation type="submission" date="2015-12" db="EMBL/GenBank/DDBJ databases">
        <title>FDA dAtabase for Regulatory Grade micrObial Sequences (FDA-ARGOS): Supporting development and validation of Infectious Disease Dx tests.</title>
        <authorList>
            <person name="Hoffmann M."/>
            <person name="Allard M."/>
            <person name="Evans P."/>
            <person name="Brown E."/>
            <person name="Tallon L.J."/>
            <person name="Sadzewicz L."/>
            <person name="Sengamalay N."/>
            <person name="Ott S."/>
            <person name="Godinez A."/>
            <person name="Nagaraj S."/>
            <person name="Vyas G."/>
            <person name="Aluvathingal J."/>
            <person name="Nadendla S."/>
            <person name="Geyer C."/>
            <person name="Sichtig H."/>
        </authorList>
    </citation>
    <scope>NUCLEOTIDE SEQUENCE [LARGE SCALE GENOMIC DNA]</scope>
    <source>
        <strain evidence="5">ATCC 33809</strain>
    </source>
</reference>
<dbReference type="InterPro" id="IPR050706">
    <property type="entry name" value="Cyclic-di-GMP_PDE-like"/>
</dbReference>
<reference evidence="3" key="2">
    <citation type="submission" date="2018-01" db="EMBL/GenBank/DDBJ databases">
        <title>FDA dAtabase for Regulatory Grade micrObial Sequences (FDA-ARGOS): Supporting development and validation of Infectious Disease Dx tests.</title>
        <authorList>
            <person name="Hoffmann M."/>
            <person name="Allard M."/>
            <person name="Evans P."/>
            <person name="Brown E."/>
            <person name="Tallon L."/>
            <person name="Sadzewicz L."/>
            <person name="Sengamalay N."/>
            <person name="Ott S."/>
            <person name="Godinez A."/>
            <person name="Nagaraj S."/>
            <person name="Vyas G."/>
            <person name="Aluvathingal J."/>
            <person name="Nadendla S."/>
            <person name="Geyer C."/>
            <person name="Sichtig H."/>
        </authorList>
    </citation>
    <scope>NUCLEOTIDE SEQUENCE</scope>
    <source>
        <strain evidence="3">ATCC 33809</strain>
    </source>
</reference>
<dbReference type="InterPro" id="IPR001633">
    <property type="entry name" value="EAL_dom"/>
</dbReference>
<dbReference type="AlphaFoldDB" id="A0AAX2LTT9"/>
<dbReference type="InterPro" id="IPR048614">
    <property type="entry name" value="CSS_CxxC"/>
</dbReference>
<evidence type="ECO:0000259" key="2">
    <source>
        <dbReference type="PROSITE" id="PS50883"/>
    </source>
</evidence>
<keyword evidence="1" id="KW-1133">Transmembrane helix</keyword>
<accession>A0AAX2LTT9</accession>
<dbReference type="EMBL" id="CP014034">
    <property type="protein sequence ID" value="AMF93422.2"/>
    <property type="molecule type" value="Genomic_DNA"/>
</dbReference>
<dbReference type="PROSITE" id="PS50883">
    <property type="entry name" value="EAL"/>
    <property type="match status" value="1"/>
</dbReference>
<feature type="domain" description="EAL" evidence="2">
    <location>
        <begin position="260"/>
        <end position="506"/>
    </location>
</feature>
<proteinExistence type="predicted"/>
<dbReference type="InterPro" id="IPR035919">
    <property type="entry name" value="EAL_sf"/>
</dbReference>
<dbReference type="CDD" id="cd01948">
    <property type="entry name" value="EAL"/>
    <property type="match status" value="1"/>
</dbReference>
<dbReference type="SMART" id="SM00052">
    <property type="entry name" value="EAL"/>
    <property type="match status" value="1"/>
</dbReference>
<reference evidence="4 6" key="3">
    <citation type="submission" date="2018-06" db="EMBL/GenBank/DDBJ databases">
        <authorList>
            <consortium name="Pathogen Informatics"/>
            <person name="Doyle S."/>
        </authorList>
    </citation>
    <scope>NUCLEOTIDE SEQUENCE [LARGE SCALE GENOMIC DNA]</scope>
    <source>
        <strain evidence="4 6">NCTC11327</strain>
    </source>
</reference>
<keyword evidence="1" id="KW-0812">Transmembrane</keyword>
<keyword evidence="5" id="KW-1185">Reference proteome</keyword>
<dbReference type="Gene3D" id="3.20.20.450">
    <property type="entry name" value="EAL domain"/>
    <property type="match status" value="1"/>
</dbReference>
<organism evidence="4 6">
    <name type="scientific">Vibrio fluvialis</name>
    <dbReference type="NCBI Taxonomy" id="676"/>
    <lineage>
        <taxon>Bacteria</taxon>
        <taxon>Pseudomonadati</taxon>
        <taxon>Pseudomonadota</taxon>
        <taxon>Gammaproteobacteria</taxon>
        <taxon>Vibrionales</taxon>
        <taxon>Vibrionaceae</taxon>
        <taxon>Vibrio</taxon>
    </lineage>
</organism>
<dbReference type="Pfam" id="PF20982">
    <property type="entry name" value="CSS_CxxC"/>
    <property type="match status" value="1"/>
</dbReference>
<evidence type="ECO:0000313" key="6">
    <source>
        <dbReference type="Proteomes" id="UP000254626"/>
    </source>
</evidence>
<dbReference type="EMBL" id="UHIP01000002">
    <property type="protein sequence ID" value="SUQ26537.1"/>
    <property type="molecule type" value="Genomic_DNA"/>
</dbReference>
<gene>
    <name evidence="4" type="primary">ycgG_3</name>
    <name evidence="3" type="ORF">AL536_06850</name>
    <name evidence="4" type="ORF">NCTC11327_03398</name>
</gene>
<dbReference type="Pfam" id="PF00563">
    <property type="entry name" value="EAL"/>
    <property type="match status" value="1"/>
</dbReference>
<evidence type="ECO:0000313" key="3">
    <source>
        <dbReference type="EMBL" id="AMF93422.2"/>
    </source>
</evidence>
<sequence length="511" mass="58571">MGKGMLRTPKKIVVLLVLLPVALFSLSIPILERQYSLYLLNHKMDEVSQFLDTRSTALNDMMLQQAEQLRFDCSDDDMSLMRNPNYYNKFVRIIGIIGADGKTCSTVGMYLVESELEGVRIPATGFYMSTTPEYEHSESELLVSYRHNGNTVYWVLYGGWGQDILKTPCLDCFFMTFKFLDSSLEHMKIKRGDPDIAKQASRISIAIQSSDTQIISQITLSAGDKLHHYALRQLIIWGIPLSLILGIMIGFGYFMLRNYRNSIEGLIEVAIRDNEFVPFYQPIVDSRDGRIVGFEVLLRWQRGNEWVAPSQFIQVAETTGLIIPITEQLLKKVLGDMTRLNMEQWVSINLVAEHVETEILFNLLERLNWPRPRQIQFEITERVPIKNLHFADAMIQRLTQHGYQFKIDDFGTGYGGFSYLQKLQIDSIKIDKMFIDTIETTDVKRNILDSIIASARETDIEVIAEGVETQKQVEYLTQRGVYLIQGFVYFKPMPLAQVLQHLKSPIGSESA</sequence>
<dbReference type="Proteomes" id="UP000057088">
    <property type="component" value="Chromosome 1"/>
</dbReference>
<dbReference type="SUPFAM" id="SSF141868">
    <property type="entry name" value="EAL domain-like"/>
    <property type="match status" value="1"/>
</dbReference>
<dbReference type="Proteomes" id="UP000254626">
    <property type="component" value="Unassembled WGS sequence"/>
</dbReference>
<keyword evidence="1" id="KW-0472">Membrane</keyword>
<dbReference type="PANTHER" id="PTHR33121">
    <property type="entry name" value="CYCLIC DI-GMP PHOSPHODIESTERASE PDEF"/>
    <property type="match status" value="1"/>
</dbReference>
<dbReference type="PANTHER" id="PTHR33121:SF56">
    <property type="entry name" value="SIGNALLING PROTEIN WITH EAL AND C2 DOMAINS"/>
    <property type="match status" value="1"/>
</dbReference>
<feature type="transmembrane region" description="Helical" evidence="1">
    <location>
        <begin position="234"/>
        <end position="256"/>
    </location>
</feature>
<evidence type="ECO:0000313" key="5">
    <source>
        <dbReference type="Proteomes" id="UP000057088"/>
    </source>
</evidence>
<dbReference type="GO" id="GO:0071111">
    <property type="term" value="F:cyclic-guanylate-specific phosphodiesterase activity"/>
    <property type="evidence" value="ECO:0007669"/>
    <property type="project" value="InterPro"/>
</dbReference>
<protein>
    <submittedName>
        <fullName evidence="4">Cyclic diguanylate phosphodiesterase (EAL) domain-containing protein</fullName>
    </submittedName>
    <submittedName>
        <fullName evidence="3">EAL domain-containing protein</fullName>
    </submittedName>
</protein>
<evidence type="ECO:0000256" key="1">
    <source>
        <dbReference type="SAM" id="Phobius"/>
    </source>
</evidence>